<proteinExistence type="predicted"/>
<dbReference type="Proteomes" id="UP000179642">
    <property type="component" value="Unassembled WGS sequence"/>
</dbReference>
<accession>A0A1S2QBY0</accession>
<organism evidence="2 3">
    <name type="scientific">Streptomyces monashensis</name>
    <dbReference type="NCBI Taxonomy" id="1678012"/>
    <lineage>
        <taxon>Bacteria</taxon>
        <taxon>Bacillati</taxon>
        <taxon>Actinomycetota</taxon>
        <taxon>Actinomycetes</taxon>
        <taxon>Kitasatosporales</taxon>
        <taxon>Streptomycetaceae</taxon>
        <taxon>Streptomyces</taxon>
    </lineage>
</organism>
<name>A0A1S2QBY0_9ACTN</name>
<gene>
    <name evidence="2" type="ORF">BIV23_20635</name>
</gene>
<protein>
    <submittedName>
        <fullName evidence="2">Uncharacterized protein</fullName>
    </submittedName>
</protein>
<keyword evidence="3" id="KW-1185">Reference proteome</keyword>
<feature type="compositionally biased region" description="Basic and acidic residues" evidence="1">
    <location>
        <begin position="1"/>
        <end position="12"/>
    </location>
</feature>
<sequence length="60" mass="6168">MAEGTHRDDPGAVRRRGAGAEAYGEGEVPGAVDGEPGFPAVRCAGEFRQGHDAGMAQQLT</sequence>
<dbReference type="AlphaFoldDB" id="A0A1S2QBY0"/>
<feature type="compositionally biased region" description="Low complexity" evidence="1">
    <location>
        <begin position="19"/>
        <end position="32"/>
    </location>
</feature>
<evidence type="ECO:0000313" key="3">
    <source>
        <dbReference type="Proteomes" id="UP000179642"/>
    </source>
</evidence>
<feature type="region of interest" description="Disordered" evidence="1">
    <location>
        <begin position="1"/>
        <end position="37"/>
    </location>
</feature>
<evidence type="ECO:0000313" key="2">
    <source>
        <dbReference type="EMBL" id="OIK03668.1"/>
    </source>
</evidence>
<comment type="caution">
    <text evidence="2">The sequence shown here is derived from an EMBL/GenBank/DDBJ whole genome shotgun (WGS) entry which is preliminary data.</text>
</comment>
<evidence type="ECO:0000256" key="1">
    <source>
        <dbReference type="SAM" id="MobiDB-lite"/>
    </source>
</evidence>
<reference evidence="2 3" key="1">
    <citation type="submission" date="2016-10" db="EMBL/GenBank/DDBJ databases">
        <title>Genome sequence of Streptomyces sp. MUSC 1.</title>
        <authorList>
            <person name="Lee L.-H."/>
            <person name="Ser H.-L."/>
            <person name="Law J.W.-F."/>
        </authorList>
    </citation>
    <scope>NUCLEOTIDE SEQUENCE [LARGE SCALE GENOMIC DNA]</scope>
    <source>
        <strain evidence="2 3">MUSC 1</strain>
    </source>
</reference>
<dbReference type="EMBL" id="MLYO01000034">
    <property type="protein sequence ID" value="OIK03668.1"/>
    <property type="molecule type" value="Genomic_DNA"/>
</dbReference>